<dbReference type="InterPro" id="IPR012312">
    <property type="entry name" value="Hemerythrin-like"/>
</dbReference>
<dbReference type="EMBL" id="AP023189">
    <property type="protein sequence ID" value="BCG21974.1"/>
    <property type="molecule type" value="Genomic_DNA"/>
</dbReference>
<evidence type="ECO:0000313" key="2">
    <source>
        <dbReference type="EMBL" id="BCG21974.1"/>
    </source>
</evidence>
<dbReference type="KEGG" id="ptw:TUM18999_01650"/>
<dbReference type="Gene3D" id="1.20.120.520">
    <property type="entry name" value="nmb1532 protein domain like"/>
    <property type="match status" value="1"/>
</dbReference>
<accession>A0A6J4DYZ2</accession>
<organism evidence="2 3">
    <name type="scientific">Pseudomonas tohonis</name>
    <dbReference type="NCBI Taxonomy" id="2725477"/>
    <lineage>
        <taxon>Bacteria</taxon>
        <taxon>Pseudomonadati</taxon>
        <taxon>Pseudomonadota</taxon>
        <taxon>Gammaproteobacteria</taxon>
        <taxon>Pseudomonadales</taxon>
        <taxon>Pseudomonadaceae</taxon>
        <taxon>Pseudomonas</taxon>
    </lineage>
</organism>
<dbReference type="AlphaFoldDB" id="A0A6J4DYZ2"/>
<protein>
    <recommendedName>
        <fullName evidence="1">Hemerythrin-like domain-containing protein</fullName>
    </recommendedName>
</protein>
<evidence type="ECO:0000313" key="3">
    <source>
        <dbReference type="Proteomes" id="UP000509383"/>
    </source>
</evidence>
<sequence length="170" mass="19348">MARTGAREADEDKTMNAIELLKQDHVTVKVLLEQLKNTTERGVKTRTELLRRIEIELLIHTTIEEQIFYPAFKAAGEKDESVMWAEAKEEHRTVDSLVLPDLKQTPPSSLEFAGRAKVLKELVEHHIEEEEKEMFPKASKLLGKQKLAELGAEMEALKKSMKQELQSNAA</sequence>
<proteinExistence type="predicted"/>
<reference evidence="2 3" key="1">
    <citation type="submission" date="2020-05" db="EMBL/GenBank/DDBJ databases">
        <title>Characterization of novel class B3 metallo-beta-lactamase from novel Pseudomonas species.</title>
        <authorList>
            <person name="Yamada K."/>
            <person name="Aoki K."/>
            <person name="Ishii Y."/>
        </authorList>
    </citation>
    <scope>NUCLEOTIDE SEQUENCE [LARGE SCALE GENOMIC DNA]</scope>
    <source>
        <strain evidence="2 3">TUM18999</strain>
    </source>
</reference>
<dbReference type="Pfam" id="PF01814">
    <property type="entry name" value="Hemerythrin"/>
    <property type="match status" value="1"/>
</dbReference>
<feature type="domain" description="Hemerythrin-like" evidence="1">
    <location>
        <begin position="17"/>
        <end position="138"/>
    </location>
</feature>
<name>A0A6J4DYZ2_9PSED</name>
<dbReference type="Proteomes" id="UP000509383">
    <property type="component" value="Chromosome"/>
</dbReference>
<dbReference type="PANTHER" id="PTHR35585:SF1">
    <property type="entry name" value="HHE DOMAIN PROTEIN (AFU_ORTHOLOGUE AFUA_4G00730)"/>
    <property type="match status" value="1"/>
</dbReference>
<gene>
    <name evidence="2" type="ORF">TUM18999_01650</name>
</gene>
<dbReference type="PANTHER" id="PTHR35585">
    <property type="entry name" value="HHE DOMAIN PROTEIN (AFU_ORTHOLOGUE AFUA_4G00730)"/>
    <property type="match status" value="1"/>
</dbReference>
<evidence type="ECO:0000259" key="1">
    <source>
        <dbReference type="Pfam" id="PF01814"/>
    </source>
</evidence>